<evidence type="ECO:0000256" key="2">
    <source>
        <dbReference type="SAM" id="SignalP"/>
    </source>
</evidence>
<dbReference type="RefSeq" id="WP_030105025.1">
    <property type="nucleotide sequence ID" value="NZ_AUBJ02000001.1"/>
</dbReference>
<feature type="region of interest" description="Disordered" evidence="1">
    <location>
        <begin position="192"/>
        <end position="268"/>
    </location>
</feature>
<keyword evidence="2" id="KW-0732">Signal</keyword>
<accession>A0ABT1JMJ8</accession>
<dbReference type="Proteomes" id="UP000791080">
    <property type="component" value="Unassembled WGS sequence"/>
</dbReference>
<evidence type="ECO:0000313" key="3">
    <source>
        <dbReference type="EMBL" id="MCP2333757.1"/>
    </source>
</evidence>
<evidence type="ECO:0000256" key="1">
    <source>
        <dbReference type="SAM" id="MobiDB-lite"/>
    </source>
</evidence>
<sequence length="268" mass="26163">MPSRTATLGVLAATVSAGLVLTPAAQADQAPSSAFALSARGLLTVEPLPHLDSAAGYQERSVAEVGVPLDLVRVGALNAAAGEGHARASVTDLRVGLGEVSLLDLGLADLNADVITAECENGQGTSTVVGASLGGVALEAGVGPNTGVQVPGIAEVLLNKQVENEDGTLTVTALSIRVVGLQTIDIASATCGDAGDGGTGPEGPDEGGQAPAPPGEEDPDERPGESPDPGGPGNKDNQPGDAEPGDPGPGGGHAPRPTPVPGHHPVTG</sequence>
<reference evidence="3 4" key="1">
    <citation type="submission" date="2013-07" db="EMBL/GenBank/DDBJ databases">
        <authorList>
            <consortium name="DOE Joint Genome Institute"/>
            <person name="Reeve W."/>
            <person name="Huntemann M."/>
            <person name="Han J."/>
            <person name="Chen A."/>
            <person name="Kyrpides N."/>
            <person name="Mavromatis K."/>
            <person name="Markowitz V."/>
            <person name="Palaniappan K."/>
            <person name="Ivanova N."/>
            <person name="Schaumberg A."/>
            <person name="Pati A."/>
            <person name="Liolios K."/>
            <person name="Nordberg H.P."/>
            <person name="Cantor M.N."/>
            <person name="Hua S.X."/>
            <person name="Woyke T."/>
        </authorList>
    </citation>
    <scope>NUCLEOTIDE SEQUENCE [LARGE SCALE GENOMIC DNA]</scope>
    <source>
        <strain evidence="3 4">DSM 43889</strain>
    </source>
</reference>
<organism evidence="3 4">
    <name type="scientific">Actinoalloteichus caeruleus DSM 43889</name>
    <dbReference type="NCBI Taxonomy" id="1120930"/>
    <lineage>
        <taxon>Bacteria</taxon>
        <taxon>Bacillati</taxon>
        <taxon>Actinomycetota</taxon>
        <taxon>Actinomycetes</taxon>
        <taxon>Pseudonocardiales</taxon>
        <taxon>Pseudonocardiaceae</taxon>
        <taxon>Actinoalloteichus</taxon>
        <taxon>Actinoalloteichus cyanogriseus</taxon>
    </lineage>
</organism>
<name>A0ABT1JMJ8_ACTCY</name>
<reference evidence="3 4" key="2">
    <citation type="submission" date="2022-06" db="EMBL/GenBank/DDBJ databases">
        <title>Genomic Encyclopedia of Type Strains, Phase I: the one thousand microbial genomes (KMG-I) project.</title>
        <authorList>
            <person name="Kyrpides N."/>
        </authorList>
    </citation>
    <scope>NUCLEOTIDE SEQUENCE [LARGE SCALE GENOMIC DNA]</scope>
    <source>
        <strain evidence="3 4">DSM 43889</strain>
    </source>
</reference>
<protein>
    <recommendedName>
        <fullName evidence="5">DUF2993 family protein</fullName>
    </recommendedName>
</protein>
<comment type="caution">
    <text evidence="3">The sequence shown here is derived from an EMBL/GenBank/DDBJ whole genome shotgun (WGS) entry which is preliminary data.</text>
</comment>
<gene>
    <name evidence="3" type="ORF">G443_004027</name>
</gene>
<keyword evidence="4" id="KW-1185">Reference proteome</keyword>
<feature type="signal peptide" evidence="2">
    <location>
        <begin position="1"/>
        <end position="27"/>
    </location>
</feature>
<proteinExistence type="predicted"/>
<evidence type="ECO:0000313" key="4">
    <source>
        <dbReference type="Proteomes" id="UP000791080"/>
    </source>
</evidence>
<evidence type="ECO:0008006" key="5">
    <source>
        <dbReference type="Google" id="ProtNLM"/>
    </source>
</evidence>
<feature type="chain" id="PRO_5045172647" description="DUF2993 family protein" evidence="2">
    <location>
        <begin position="28"/>
        <end position="268"/>
    </location>
</feature>
<dbReference type="EMBL" id="AUBJ02000001">
    <property type="protein sequence ID" value="MCP2333757.1"/>
    <property type="molecule type" value="Genomic_DNA"/>
</dbReference>
<dbReference type="NCBIfam" id="NF040603">
    <property type="entry name" value="choice_anch_P"/>
    <property type="match status" value="1"/>
</dbReference>